<organism evidence="2 3">
    <name type="scientific">Variovorax ureilyticus</name>
    <dbReference type="NCBI Taxonomy" id="1836198"/>
    <lineage>
        <taxon>Bacteria</taxon>
        <taxon>Pseudomonadati</taxon>
        <taxon>Pseudomonadota</taxon>
        <taxon>Betaproteobacteria</taxon>
        <taxon>Burkholderiales</taxon>
        <taxon>Comamonadaceae</taxon>
        <taxon>Variovorax</taxon>
    </lineage>
</organism>
<dbReference type="Proteomes" id="UP001365846">
    <property type="component" value="Unassembled WGS sequence"/>
</dbReference>
<evidence type="ECO:0000313" key="3">
    <source>
        <dbReference type="Proteomes" id="UP001365846"/>
    </source>
</evidence>
<name>A0ABU8VAB6_9BURK</name>
<reference evidence="2 3" key="1">
    <citation type="submission" date="2024-03" db="EMBL/GenBank/DDBJ databases">
        <title>Novel species of the genus Variovorax.</title>
        <authorList>
            <person name="Liu Q."/>
            <person name="Xin Y.-H."/>
        </authorList>
    </citation>
    <scope>NUCLEOTIDE SEQUENCE [LARGE SCALE GENOMIC DNA]</scope>
    <source>
        <strain evidence="2 3">KACC 18899</strain>
    </source>
</reference>
<proteinExistence type="predicted"/>
<dbReference type="EMBL" id="JBBKZU010000002">
    <property type="protein sequence ID" value="MEJ8810576.1"/>
    <property type="molecule type" value="Genomic_DNA"/>
</dbReference>
<dbReference type="CDD" id="cd08357">
    <property type="entry name" value="VOC_like"/>
    <property type="match status" value="1"/>
</dbReference>
<dbReference type="Pfam" id="PF00903">
    <property type="entry name" value="Glyoxalase"/>
    <property type="match status" value="1"/>
</dbReference>
<feature type="domain" description="VOC" evidence="1">
    <location>
        <begin position="12"/>
        <end position="138"/>
    </location>
</feature>
<dbReference type="RefSeq" id="WP_340355893.1">
    <property type="nucleotide sequence ID" value="NZ_JBBKZU010000002.1"/>
</dbReference>
<dbReference type="InterPro" id="IPR004360">
    <property type="entry name" value="Glyas_Fos-R_dOase_dom"/>
</dbReference>
<evidence type="ECO:0000313" key="2">
    <source>
        <dbReference type="EMBL" id="MEJ8810576.1"/>
    </source>
</evidence>
<accession>A0ABU8VAB6</accession>
<dbReference type="SUPFAM" id="SSF54593">
    <property type="entry name" value="Glyoxalase/Bleomycin resistance protein/Dihydroxybiphenyl dioxygenase"/>
    <property type="match status" value="1"/>
</dbReference>
<dbReference type="PROSITE" id="PS51819">
    <property type="entry name" value="VOC"/>
    <property type="match status" value="1"/>
</dbReference>
<sequence>MPTPAQDAATLPPFHLAFPVRDLGEARRFYGDVLGCSEGRSSPEWVDFNFHGHQIVAHLAPDACLEVGTSQVDGHGVPVRHFGVVLPMDQWRSMADRLTALGTEFVIKPYVRFKGEAGEQATMFFHDPSGNAIEIKAFADLSSLFAK</sequence>
<dbReference type="PANTHER" id="PTHR39434">
    <property type="match status" value="1"/>
</dbReference>
<keyword evidence="3" id="KW-1185">Reference proteome</keyword>
<gene>
    <name evidence="2" type="ORF">WKW77_05815</name>
</gene>
<dbReference type="PANTHER" id="PTHR39434:SF1">
    <property type="entry name" value="VOC DOMAIN-CONTAINING PROTEIN"/>
    <property type="match status" value="1"/>
</dbReference>
<comment type="caution">
    <text evidence="2">The sequence shown here is derived from an EMBL/GenBank/DDBJ whole genome shotgun (WGS) entry which is preliminary data.</text>
</comment>
<dbReference type="InterPro" id="IPR029068">
    <property type="entry name" value="Glyas_Bleomycin-R_OHBP_Dase"/>
</dbReference>
<evidence type="ECO:0000259" key="1">
    <source>
        <dbReference type="PROSITE" id="PS51819"/>
    </source>
</evidence>
<protein>
    <submittedName>
        <fullName evidence="2">VOC family protein</fullName>
    </submittedName>
</protein>
<dbReference type="Gene3D" id="3.10.180.10">
    <property type="entry name" value="2,3-Dihydroxybiphenyl 1,2-Dioxygenase, domain 1"/>
    <property type="match status" value="1"/>
</dbReference>
<dbReference type="InterPro" id="IPR037523">
    <property type="entry name" value="VOC_core"/>
</dbReference>